<proteinExistence type="predicted"/>
<protein>
    <submittedName>
        <fullName evidence="2">Uncharacterized protein</fullName>
    </submittedName>
</protein>
<gene>
    <name evidence="2" type="ORF">ONT05_15690</name>
</gene>
<reference evidence="2" key="1">
    <citation type="submission" date="2022-11" db="EMBL/GenBank/DDBJ databases">
        <title>Genomic repertoires linked with pathogenic potency of arthritogenic Prevotella copri isolated from the gut of rheumatoid arthritis patients.</title>
        <authorList>
            <person name="Nii T."/>
            <person name="Maeda Y."/>
            <person name="Motooka D."/>
            <person name="Naito M."/>
            <person name="Matsumoto Y."/>
            <person name="Ogawa T."/>
            <person name="Oguro-Igashira E."/>
            <person name="Kishikawa T."/>
            <person name="Yamashita M."/>
            <person name="Koizumi S."/>
            <person name="Kurakawa T."/>
            <person name="Okumura R."/>
            <person name="Kayama H."/>
            <person name="Murakami M."/>
            <person name="Sakaguchi T."/>
            <person name="Das B."/>
            <person name="Nakamura S."/>
            <person name="Okada Y."/>
            <person name="Kumanogoh A."/>
            <person name="Takeda K."/>
        </authorList>
    </citation>
    <scope>NUCLEOTIDE SEQUENCE</scope>
    <source>
        <strain evidence="2">N016-13</strain>
    </source>
</reference>
<evidence type="ECO:0000313" key="3">
    <source>
        <dbReference type="Proteomes" id="UP001209074"/>
    </source>
</evidence>
<sequence>MAKKVTSKAVASKASAALRDGRSSSRTKSIAASALSQREKKTKK</sequence>
<feature type="compositionally biased region" description="Low complexity" evidence="1">
    <location>
        <begin position="7"/>
        <end position="17"/>
    </location>
</feature>
<comment type="caution">
    <text evidence="2">The sequence shown here is derived from an EMBL/GenBank/DDBJ whole genome shotgun (WGS) entry which is preliminary data.</text>
</comment>
<name>A0AAW5TZ80_9BACT</name>
<dbReference type="EMBL" id="JAPDUS010000056">
    <property type="protein sequence ID" value="MCW4094960.1"/>
    <property type="molecule type" value="Genomic_DNA"/>
</dbReference>
<evidence type="ECO:0000256" key="1">
    <source>
        <dbReference type="SAM" id="MobiDB-lite"/>
    </source>
</evidence>
<feature type="compositionally biased region" description="Polar residues" evidence="1">
    <location>
        <begin position="24"/>
        <end position="36"/>
    </location>
</feature>
<dbReference type="Proteomes" id="UP001209074">
    <property type="component" value="Unassembled WGS sequence"/>
</dbReference>
<dbReference type="RefSeq" id="WP_254954738.1">
    <property type="nucleotide sequence ID" value="NZ_JAJTVO010000018.1"/>
</dbReference>
<evidence type="ECO:0000313" key="2">
    <source>
        <dbReference type="EMBL" id="MCW4094960.1"/>
    </source>
</evidence>
<organism evidence="2 3">
    <name type="scientific">Segatella copri</name>
    <dbReference type="NCBI Taxonomy" id="165179"/>
    <lineage>
        <taxon>Bacteria</taxon>
        <taxon>Pseudomonadati</taxon>
        <taxon>Bacteroidota</taxon>
        <taxon>Bacteroidia</taxon>
        <taxon>Bacteroidales</taxon>
        <taxon>Prevotellaceae</taxon>
        <taxon>Segatella</taxon>
    </lineage>
</organism>
<feature type="region of interest" description="Disordered" evidence="1">
    <location>
        <begin position="1"/>
        <end position="44"/>
    </location>
</feature>
<dbReference type="AlphaFoldDB" id="A0AAW5TZ80"/>
<accession>A0AAW5TZ80</accession>